<dbReference type="InterPro" id="IPR045450">
    <property type="entry name" value="VMAP_C"/>
</dbReference>
<organism evidence="2 3">
    <name type="scientific">Streptomyces johnsoniae</name>
    <dbReference type="NCBI Taxonomy" id="3075532"/>
    <lineage>
        <taxon>Bacteria</taxon>
        <taxon>Bacillati</taxon>
        <taxon>Actinomycetota</taxon>
        <taxon>Actinomycetes</taxon>
        <taxon>Kitasatosporales</taxon>
        <taxon>Streptomycetaceae</taxon>
        <taxon>Streptomyces</taxon>
    </lineage>
</organism>
<evidence type="ECO:0000313" key="2">
    <source>
        <dbReference type="EMBL" id="MDT0441547.1"/>
    </source>
</evidence>
<gene>
    <name evidence="2" type="ORF">RM779_02880</name>
</gene>
<dbReference type="EMBL" id="JAVREV010000001">
    <property type="protein sequence ID" value="MDT0441547.1"/>
    <property type="molecule type" value="Genomic_DNA"/>
</dbReference>
<dbReference type="Pfam" id="PF13365">
    <property type="entry name" value="Trypsin_2"/>
    <property type="match status" value="1"/>
</dbReference>
<dbReference type="SUPFAM" id="SSF50494">
    <property type="entry name" value="Trypsin-like serine proteases"/>
    <property type="match status" value="1"/>
</dbReference>
<feature type="domain" description="vWA-MoxR associated protein C-terminal" evidence="1">
    <location>
        <begin position="459"/>
        <end position="697"/>
    </location>
</feature>
<proteinExistence type="predicted"/>
<keyword evidence="3" id="KW-1185">Reference proteome</keyword>
<reference evidence="3" key="1">
    <citation type="submission" date="2023-07" db="EMBL/GenBank/DDBJ databases">
        <title>30 novel species of actinomycetes from the DSMZ collection.</title>
        <authorList>
            <person name="Nouioui I."/>
        </authorList>
    </citation>
    <scope>NUCLEOTIDE SEQUENCE [LARGE SCALE GENOMIC DNA]</scope>
    <source>
        <strain evidence="3">DSM 41886</strain>
    </source>
</reference>
<dbReference type="Gene3D" id="2.40.10.120">
    <property type="match status" value="1"/>
</dbReference>
<dbReference type="Pfam" id="PF20028">
    <property type="entry name" value="VMAP-C"/>
    <property type="match status" value="1"/>
</dbReference>
<dbReference type="Proteomes" id="UP001183615">
    <property type="component" value="Unassembled WGS sequence"/>
</dbReference>
<evidence type="ECO:0000313" key="3">
    <source>
        <dbReference type="Proteomes" id="UP001183615"/>
    </source>
</evidence>
<protein>
    <submittedName>
        <fullName evidence="2">Trypsin-like peptidase domain-containing protein</fullName>
    </submittedName>
</protein>
<evidence type="ECO:0000259" key="1">
    <source>
        <dbReference type="Pfam" id="PF20028"/>
    </source>
</evidence>
<name>A0ABU2RY55_9ACTN</name>
<comment type="caution">
    <text evidence="2">The sequence shown here is derived from an EMBL/GenBank/DDBJ whole genome shotgun (WGS) entry which is preliminary data.</text>
</comment>
<dbReference type="InterPro" id="IPR009003">
    <property type="entry name" value="Peptidase_S1_PA"/>
</dbReference>
<accession>A0ABU2RY55</accession>
<sequence length="711" mass="76118">MTWADGGGAQPMDVDPFETLAPLAAAATVRIHAAPTGYDGGEPASRPWGSGFFVAPNWVLTCAHVALRGGRGEGGRREVGLTVRGVERPVRGRVEWARPAENPAGGLWPAPDLALVRVLDPVPHACVWLSERTAKVFTRSEVAFFGCLETEDGIEDISGRCTIRGELGSEGLLKLGGEDEVPEGVSGGPVVDLARGEVIGILKARRSAGRDGGLATSIVQLRRVPLPPDPGPDDLYQQVLGAHDRHHADRYLDVADLAEQTWTDAQSDVHAAVGRALTPGQRVELLGLLAQLPPPVSTRRLDEMITALRGRPYEGTLPAPRGWRDGLGLLYELRQGPAELELILRYAVHAATADRPYPAEPGVEGRLRDWAGAAAANAGLSRWFRANLRIEQDARIRERDARRATAGPLAPGVVVGAMPQAAGGAPADAWYLDAELSEPGPSPEPFVLLEITPHGWERGRYDWRVCAARATGELTSIDEDYRAVGPDRPPERLCAALAEAFRRGDEPDGPVPLQVALPYSLLGFPVEEWRLAPDGPQLGEQRPVVVRCTDPVPDAEDSEEVHALRLARWTKIHVGRMASDVLDCADGAPRPLPAPAALVSRDPATVPVLCRTPATGGEPAALHRVMASGYNVILWRREMSDRDPDCGDFHRGVDRTVTGAGHAGKLPGALWQLRAALGGGMADARWARGLALLYADPLGPLPGTDDPLEAL</sequence>